<dbReference type="InterPro" id="IPR029062">
    <property type="entry name" value="Class_I_gatase-like"/>
</dbReference>
<evidence type="ECO:0000256" key="11">
    <source>
        <dbReference type="ARBA" id="ARBA00048816"/>
    </source>
</evidence>
<dbReference type="RefSeq" id="WP_021819099.1">
    <property type="nucleotide sequence ID" value="NZ_AVBC01000033.1"/>
</dbReference>
<dbReference type="KEGG" id="hhu:AR456_01205"/>
<comment type="similarity">
    <text evidence="3 13">Belongs to the CarA family.</text>
</comment>
<dbReference type="PROSITE" id="PS51273">
    <property type="entry name" value="GATASE_TYPE_1"/>
    <property type="match status" value="1"/>
</dbReference>
<evidence type="ECO:0000256" key="2">
    <source>
        <dbReference type="ARBA" id="ARBA00005077"/>
    </source>
</evidence>
<dbReference type="EC" id="6.3.5.5" evidence="13"/>
<dbReference type="UniPathway" id="UPA00070">
    <property type="reaction ID" value="UER00115"/>
</dbReference>
<dbReference type="NCBIfam" id="TIGR01368">
    <property type="entry name" value="CPSaseIIsmall"/>
    <property type="match status" value="1"/>
</dbReference>
<dbReference type="GO" id="GO:0004088">
    <property type="term" value="F:carbamoyl-phosphate synthase (glutamine-hydrolyzing) activity"/>
    <property type="evidence" value="ECO:0007669"/>
    <property type="project" value="UniProtKB-UniRule"/>
</dbReference>
<dbReference type="PRINTS" id="PR00099">
    <property type="entry name" value="CPSGATASE"/>
</dbReference>
<evidence type="ECO:0000256" key="4">
    <source>
        <dbReference type="ARBA" id="ARBA00022571"/>
    </source>
</evidence>
<comment type="catalytic activity">
    <reaction evidence="11 13">
        <text>hydrogencarbonate + L-glutamine + 2 ATP + H2O = carbamoyl phosphate + L-glutamate + 2 ADP + phosphate + 2 H(+)</text>
        <dbReference type="Rhea" id="RHEA:18633"/>
        <dbReference type="ChEBI" id="CHEBI:15377"/>
        <dbReference type="ChEBI" id="CHEBI:15378"/>
        <dbReference type="ChEBI" id="CHEBI:17544"/>
        <dbReference type="ChEBI" id="CHEBI:29985"/>
        <dbReference type="ChEBI" id="CHEBI:30616"/>
        <dbReference type="ChEBI" id="CHEBI:43474"/>
        <dbReference type="ChEBI" id="CHEBI:58228"/>
        <dbReference type="ChEBI" id="CHEBI:58359"/>
        <dbReference type="ChEBI" id="CHEBI:456216"/>
        <dbReference type="EC" id="6.3.5.5"/>
    </reaction>
</comment>
<comment type="caution">
    <text evidence="15">The sequence shown here is derived from an EMBL/GenBank/DDBJ whole genome shotgun (WGS) entry which is preliminary data.</text>
</comment>
<feature type="region of interest" description="CPSase" evidence="13">
    <location>
        <begin position="1"/>
        <end position="185"/>
    </location>
</feature>
<dbReference type="PATRIC" id="fig|1178482.3.peg.2145"/>
<dbReference type="UniPathway" id="UPA00068">
    <property type="reaction ID" value="UER00171"/>
</dbReference>
<dbReference type="Pfam" id="PF00117">
    <property type="entry name" value="GATase"/>
    <property type="match status" value="1"/>
</dbReference>
<protein>
    <recommendedName>
        <fullName evidence="13">Carbamoyl phosphate synthase small chain</fullName>
        <ecNumber evidence="13">6.3.5.5</ecNumber>
    </recommendedName>
    <alternativeName>
        <fullName evidence="13">Carbamoyl phosphate synthetase glutamine chain</fullName>
    </alternativeName>
</protein>
<dbReference type="OrthoDB" id="9804328at2"/>
<feature type="active site" evidence="13">
    <location>
        <position position="358"/>
    </location>
</feature>
<dbReference type="InterPro" id="IPR002474">
    <property type="entry name" value="CarbamoylP_synth_ssu_N"/>
</dbReference>
<evidence type="ECO:0000313" key="16">
    <source>
        <dbReference type="Proteomes" id="UP000019113"/>
    </source>
</evidence>
<keyword evidence="9 13" id="KW-0315">Glutamine amidotransferase</keyword>
<dbReference type="Gene3D" id="3.40.50.880">
    <property type="match status" value="1"/>
</dbReference>
<dbReference type="GO" id="GO:0005524">
    <property type="term" value="F:ATP binding"/>
    <property type="evidence" value="ECO:0007669"/>
    <property type="project" value="UniProtKB-UniRule"/>
</dbReference>
<evidence type="ECO:0000256" key="6">
    <source>
        <dbReference type="ARBA" id="ARBA00022605"/>
    </source>
</evidence>
<feature type="binding site" evidence="13">
    <location>
        <position position="316"/>
    </location>
    <ligand>
        <name>L-glutamine</name>
        <dbReference type="ChEBI" id="CHEBI:58359"/>
    </ligand>
</feature>
<organism evidence="15 16">
    <name type="scientific">Halomonas huangheensis</name>
    <dbReference type="NCBI Taxonomy" id="1178482"/>
    <lineage>
        <taxon>Bacteria</taxon>
        <taxon>Pseudomonadati</taxon>
        <taxon>Pseudomonadota</taxon>
        <taxon>Gammaproteobacteria</taxon>
        <taxon>Oceanospirillales</taxon>
        <taxon>Halomonadaceae</taxon>
        <taxon>Halomonas</taxon>
    </lineage>
</organism>
<evidence type="ECO:0000256" key="10">
    <source>
        <dbReference type="ARBA" id="ARBA00022975"/>
    </source>
</evidence>
<dbReference type="GO" id="GO:0006207">
    <property type="term" value="P:'de novo' pyrimidine nucleobase biosynthetic process"/>
    <property type="evidence" value="ECO:0007669"/>
    <property type="project" value="InterPro"/>
</dbReference>
<evidence type="ECO:0000256" key="5">
    <source>
        <dbReference type="ARBA" id="ARBA00022598"/>
    </source>
</evidence>
<dbReference type="PANTHER" id="PTHR43418:SF7">
    <property type="entry name" value="CARBAMOYL-PHOSPHATE SYNTHASE SMALL CHAIN"/>
    <property type="match status" value="1"/>
</dbReference>
<comment type="pathway">
    <text evidence="2 13">Amino-acid biosynthesis; L-arginine biosynthesis; carbamoyl phosphate from bicarbonate: step 1/1.</text>
</comment>
<comment type="function">
    <text evidence="13">Small subunit of the glutamine-dependent carbamoyl phosphate synthetase (CPSase). CPSase catalyzes the formation of carbamoyl phosphate from the ammonia moiety of glutamine, carbonate, and phosphate donated by ATP, constituting the first step of 2 biosynthetic pathways, one leading to arginine and/or urea and the other to pyrimidine nucleotides. The small subunit (glutamine amidotransferase) binds and cleaves glutamine to supply the large subunit with the substrate ammonia.</text>
</comment>
<keyword evidence="5 13" id="KW-0436">Ligase</keyword>
<feature type="domain" description="Carbamoyl-phosphate synthase small subunit N-terminal" evidence="14">
    <location>
        <begin position="3"/>
        <end position="133"/>
    </location>
</feature>
<dbReference type="GO" id="GO:0006541">
    <property type="term" value="P:glutamine metabolic process"/>
    <property type="evidence" value="ECO:0007669"/>
    <property type="project" value="InterPro"/>
</dbReference>
<dbReference type="PRINTS" id="PR00096">
    <property type="entry name" value="GATASE"/>
</dbReference>
<dbReference type="FunFam" id="3.40.50.880:FF:000011">
    <property type="entry name" value="Carbamoyl-phosphate synthase small chain"/>
    <property type="match status" value="1"/>
</dbReference>
<evidence type="ECO:0000256" key="3">
    <source>
        <dbReference type="ARBA" id="ARBA00007800"/>
    </source>
</evidence>
<dbReference type="Pfam" id="PF00988">
    <property type="entry name" value="CPSase_sm_chain"/>
    <property type="match status" value="1"/>
</dbReference>
<dbReference type="SMART" id="SM01097">
    <property type="entry name" value="CPSase_sm_chain"/>
    <property type="match status" value="1"/>
</dbReference>
<feature type="binding site" evidence="13">
    <location>
        <position position="276"/>
    </location>
    <ligand>
        <name>L-glutamine</name>
        <dbReference type="ChEBI" id="CHEBI:58359"/>
    </ligand>
</feature>
<dbReference type="NCBIfam" id="NF009475">
    <property type="entry name" value="PRK12838.1"/>
    <property type="match status" value="1"/>
</dbReference>
<evidence type="ECO:0000259" key="14">
    <source>
        <dbReference type="SMART" id="SM01097"/>
    </source>
</evidence>
<evidence type="ECO:0000256" key="9">
    <source>
        <dbReference type="ARBA" id="ARBA00022962"/>
    </source>
</evidence>
<feature type="active site" description="Nucleophile" evidence="13">
    <location>
        <position position="272"/>
    </location>
</feature>
<evidence type="ECO:0000256" key="12">
    <source>
        <dbReference type="ARBA" id="ARBA00049285"/>
    </source>
</evidence>
<feature type="binding site" evidence="13">
    <location>
        <position position="273"/>
    </location>
    <ligand>
        <name>L-glutamine</name>
        <dbReference type="ChEBI" id="CHEBI:58359"/>
    </ligand>
</feature>
<evidence type="ECO:0000256" key="8">
    <source>
        <dbReference type="ARBA" id="ARBA00022840"/>
    </source>
</evidence>
<dbReference type="AlphaFoldDB" id="W1N6J2"/>
<evidence type="ECO:0000313" key="15">
    <source>
        <dbReference type="EMBL" id="ERL51182.1"/>
    </source>
</evidence>
<keyword evidence="10 13" id="KW-0665">Pyrimidine biosynthesis</keyword>
<dbReference type="InterPro" id="IPR017926">
    <property type="entry name" value="GATASE"/>
</dbReference>
<keyword evidence="4 13" id="KW-0055">Arginine biosynthesis</keyword>
<feature type="binding site" evidence="13">
    <location>
        <position position="314"/>
    </location>
    <ligand>
        <name>L-glutamine</name>
        <dbReference type="ChEBI" id="CHEBI:58359"/>
    </ligand>
</feature>
<dbReference type="eggNOG" id="COG0505">
    <property type="taxonomic scope" value="Bacteria"/>
</dbReference>
<reference evidence="15 16" key="1">
    <citation type="submission" date="2013-08" db="EMBL/GenBank/DDBJ databases">
        <title>draft genome of Halomonas huanghegensis, strain BJGMM-B45T.</title>
        <authorList>
            <person name="Miao C."/>
            <person name="Wan Y."/>
            <person name="Jin W."/>
        </authorList>
    </citation>
    <scope>NUCLEOTIDE SEQUENCE [LARGE SCALE GENOMIC DNA]</scope>
    <source>
        <strain evidence="15 16">BJGMM-B45</strain>
    </source>
</reference>
<dbReference type="InterPro" id="IPR050472">
    <property type="entry name" value="Anth_synth/Amidotransfase"/>
</dbReference>
<dbReference type="GO" id="GO:0004359">
    <property type="term" value="F:glutaminase activity"/>
    <property type="evidence" value="ECO:0007669"/>
    <property type="project" value="RHEA"/>
</dbReference>
<dbReference type="CDD" id="cd01744">
    <property type="entry name" value="GATase1_CPSase"/>
    <property type="match status" value="1"/>
</dbReference>
<dbReference type="InterPro" id="IPR035686">
    <property type="entry name" value="CPSase_GATase1"/>
</dbReference>
<gene>
    <name evidence="13" type="primary">carA</name>
    <name evidence="15" type="ORF">BJB45_14875</name>
</gene>
<dbReference type="SUPFAM" id="SSF52021">
    <property type="entry name" value="Carbamoyl phosphate synthetase, small subunit N-terminal domain"/>
    <property type="match status" value="1"/>
</dbReference>
<dbReference type="FunFam" id="3.50.30.20:FF:000001">
    <property type="entry name" value="Carbamoyl-phosphate synthase small chain"/>
    <property type="match status" value="1"/>
</dbReference>
<comment type="subunit">
    <text evidence="13">Composed of two chains; the small (or glutamine) chain promotes the hydrolysis of glutamine to ammonia, which is used by the large (or ammonia) chain to synthesize carbamoyl phosphate. Tetramer of heterodimers (alpha,beta)4.</text>
</comment>
<dbReference type="EMBL" id="AVBC01000033">
    <property type="protein sequence ID" value="ERL51182.1"/>
    <property type="molecule type" value="Genomic_DNA"/>
</dbReference>
<dbReference type="PANTHER" id="PTHR43418">
    <property type="entry name" value="MULTIFUNCTIONAL TRYPTOPHAN BIOSYNTHESIS PROTEIN-RELATED"/>
    <property type="match status" value="1"/>
</dbReference>
<keyword evidence="8 13" id="KW-0067">ATP-binding</keyword>
<feature type="active site" evidence="13">
    <location>
        <position position="356"/>
    </location>
</feature>
<accession>W1N6J2</accession>
<name>W1N6J2_9GAMM</name>
<dbReference type="InterPro" id="IPR006274">
    <property type="entry name" value="CarbamoylP_synth_ssu"/>
</dbReference>
<sequence>MNKPAILALEDGSVFHGVAIGADGQTSGEVVFNTAMTGYQEILTDPSYSRQIVTLTYPHIGNTGINPEDVESSSIAAAGLVIRDLPLVASNFRSTQSLSDYLASSNVVGIADIDTRRLTRILRDKGSQNGAILAGAEAEGADAEARALEAARAFPGLKGMDLAKVVSCTEQYEWSEGEWALGEGYADAAATERPFHVVAYDYGVKFNILRMLASRGCRLTVVPAQTSAAEVLAMQPDGIFLSNGPGDPEPCDYAIKAIGEILETDTPLFGICLGHQLLALASGANTVKMGHGHHGANHPVQDLDTGYVMITSQNHGFAADEATLPETLRATHRSLFDGTLQGIERTDRPAFSFQGHPEASPGPRDVAPLFDRFIEMMRSRR</sequence>
<proteinExistence type="inferred from homology"/>
<keyword evidence="16" id="KW-1185">Reference proteome</keyword>
<comment type="catalytic activity">
    <reaction evidence="12 13">
        <text>L-glutamine + H2O = L-glutamate + NH4(+)</text>
        <dbReference type="Rhea" id="RHEA:15889"/>
        <dbReference type="ChEBI" id="CHEBI:15377"/>
        <dbReference type="ChEBI" id="CHEBI:28938"/>
        <dbReference type="ChEBI" id="CHEBI:29985"/>
        <dbReference type="ChEBI" id="CHEBI:58359"/>
    </reaction>
</comment>
<dbReference type="InterPro" id="IPR036480">
    <property type="entry name" value="CarbP_synth_ssu_N_sf"/>
</dbReference>
<dbReference type="GO" id="GO:0006526">
    <property type="term" value="P:L-arginine biosynthetic process"/>
    <property type="evidence" value="ECO:0007669"/>
    <property type="project" value="UniProtKB-UniRule"/>
</dbReference>
<dbReference type="Gene3D" id="3.50.30.20">
    <property type="entry name" value="Carbamoyl-phosphate synthase small subunit, N-terminal domain"/>
    <property type="match status" value="1"/>
</dbReference>
<feature type="binding site" evidence="13">
    <location>
        <position position="47"/>
    </location>
    <ligand>
        <name>L-glutamine</name>
        <dbReference type="ChEBI" id="CHEBI:58359"/>
    </ligand>
</feature>
<dbReference type="STRING" id="1178482.AR456_01205"/>
<dbReference type="GO" id="GO:0044205">
    <property type="term" value="P:'de novo' UMP biosynthetic process"/>
    <property type="evidence" value="ECO:0007669"/>
    <property type="project" value="UniProtKB-UniRule"/>
</dbReference>
<keyword evidence="7 13" id="KW-0547">Nucleotide-binding</keyword>
<feature type="binding site" evidence="13">
    <location>
        <position position="244"/>
    </location>
    <ligand>
        <name>L-glutamine</name>
        <dbReference type="ChEBI" id="CHEBI:58359"/>
    </ligand>
</feature>
<comment type="pathway">
    <text evidence="1 13">Pyrimidine metabolism; UMP biosynthesis via de novo pathway; (S)-dihydroorotate from bicarbonate: step 1/3.</text>
</comment>
<feature type="binding site" evidence="13">
    <location>
        <position position="246"/>
    </location>
    <ligand>
        <name>L-glutamine</name>
        <dbReference type="ChEBI" id="CHEBI:58359"/>
    </ligand>
</feature>
<dbReference type="Proteomes" id="UP000019113">
    <property type="component" value="Unassembled WGS sequence"/>
</dbReference>
<dbReference type="SUPFAM" id="SSF52317">
    <property type="entry name" value="Class I glutamine amidotransferase-like"/>
    <property type="match status" value="1"/>
</dbReference>
<feature type="binding site" evidence="13">
    <location>
        <position position="317"/>
    </location>
    <ligand>
        <name>L-glutamine</name>
        <dbReference type="ChEBI" id="CHEBI:58359"/>
    </ligand>
</feature>
<evidence type="ECO:0000256" key="7">
    <source>
        <dbReference type="ARBA" id="ARBA00022741"/>
    </source>
</evidence>
<keyword evidence="6 13" id="KW-0028">Amino-acid biosynthesis</keyword>
<dbReference type="HAMAP" id="MF_01209">
    <property type="entry name" value="CPSase_S_chain"/>
    <property type="match status" value="1"/>
</dbReference>
<evidence type="ECO:0000256" key="1">
    <source>
        <dbReference type="ARBA" id="ARBA00004812"/>
    </source>
</evidence>
<evidence type="ECO:0000256" key="13">
    <source>
        <dbReference type="HAMAP-Rule" id="MF_01209"/>
    </source>
</evidence>